<evidence type="ECO:0008006" key="5">
    <source>
        <dbReference type="Google" id="ProtNLM"/>
    </source>
</evidence>
<dbReference type="EMBL" id="AP022601">
    <property type="protein sequence ID" value="BBY93231.1"/>
    <property type="molecule type" value="Genomic_DNA"/>
</dbReference>
<evidence type="ECO:0000313" key="4">
    <source>
        <dbReference type="Proteomes" id="UP000465785"/>
    </source>
</evidence>
<reference evidence="3 4" key="1">
    <citation type="journal article" date="2019" name="Emerg. Microbes Infect.">
        <title>Comprehensive subspecies identification of 175 nontuberculous mycobacteria species based on 7547 genomic profiles.</title>
        <authorList>
            <person name="Matsumoto Y."/>
            <person name="Kinjo T."/>
            <person name="Motooka D."/>
            <person name="Nabeya D."/>
            <person name="Jung N."/>
            <person name="Uechi K."/>
            <person name="Horii T."/>
            <person name="Iida T."/>
            <person name="Fujita J."/>
            <person name="Nakamura S."/>
        </authorList>
    </citation>
    <scope>NUCLEOTIDE SEQUENCE [LARGE SCALE GENOMIC DNA]</scope>
    <source>
        <strain evidence="3 4">JCM 6399</strain>
    </source>
</reference>
<evidence type="ECO:0000313" key="3">
    <source>
        <dbReference type="EMBL" id="BBY93231.1"/>
    </source>
</evidence>
<proteinExistence type="predicted"/>
<name>A0A9W4B3B8_9MYCO</name>
<sequence>MKHSARSAMAAGVSMLAVSAAVIAPVHPSDAPAPDPAVRLAAAVEPLQPPWLAYQRKSSEAQLGPSVASVDLPNLLIEWLERIIVPPSLGAEFPEPNFPPVIVGNSIDSTIKNVYNAIEPWVEWGFDVAAYAVGWVPYVGWLAPQISIFYDFGERIVRSITFNIADWLGGNISFGQGLVNVGIDTINSFIYLANDQLAFWLPPLPPIPPIGPLAAEDADAELRTTSLFGQTAEQAGTENLGELPTHEEFLGGGEELTQGDELTHEEGAGELDGGLGTGGEEQIEAIVATGETNPGPATDQLENQTEGATEPTNSPGTVRAQGQIRHSLVTAPGGRSFHGPSTTGSRTGSLTTKLAELAQSLAPKVTKAPSSNDDGAGSPGDPGAGDTADAK</sequence>
<keyword evidence="4" id="KW-1185">Reference proteome</keyword>
<feature type="compositionally biased region" description="Polar residues" evidence="1">
    <location>
        <begin position="300"/>
        <end position="316"/>
    </location>
</feature>
<gene>
    <name evidence="3" type="ORF">MGALJ_29000</name>
</gene>
<accession>A0A9W4B3B8</accession>
<protein>
    <recommendedName>
        <fullName evidence="5">PE family protein</fullName>
    </recommendedName>
</protein>
<dbReference type="RefSeq" id="WP_163730210.1">
    <property type="nucleotide sequence ID" value="NZ_AP022601.1"/>
</dbReference>
<feature type="compositionally biased region" description="Low complexity" evidence="1">
    <location>
        <begin position="339"/>
        <end position="352"/>
    </location>
</feature>
<dbReference type="Proteomes" id="UP000465785">
    <property type="component" value="Chromosome"/>
</dbReference>
<feature type="chain" id="PRO_5040776423" description="PE family protein" evidence="2">
    <location>
        <begin position="21"/>
        <end position="391"/>
    </location>
</feature>
<keyword evidence="2" id="KW-0732">Signal</keyword>
<feature type="region of interest" description="Disordered" evidence="1">
    <location>
        <begin position="290"/>
        <end position="391"/>
    </location>
</feature>
<organism evidence="3 4">
    <name type="scientific">Mycobacterium gallinarum</name>
    <dbReference type="NCBI Taxonomy" id="39689"/>
    <lineage>
        <taxon>Bacteria</taxon>
        <taxon>Bacillati</taxon>
        <taxon>Actinomycetota</taxon>
        <taxon>Actinomycetes</taxon>
        <taxon>Mycobacteriales</taxon>
        <taxon>Mycobacteriaceae</taxon>
        <taxon>Mycobacterium</taxon>
    </lineage>
</organism>
<dbReference type="AlphaFoldDB" id="A0A9W4B3B8"/>
<feature type="signal peptide" evidence="2">
    <location>
        <begin position="1"/>
        <end position="20"/>
    </location>
</feature>
<evidence type="ECO:0000256" key="1">
    <source>
        <dbReference type="SAM" id="MobiDB-lite"/>
    </source>
</evidence>
<evidence type="ECO:0000256" key="2">
    <source>
        <dbReference type="SAM" id="SignalP"/>
    </source>
</evidence>
<dbReference type="KEGG" id="mgau:MGALJ_29000"/>